<gene>
    <name evidence="2" type="ORF">GCM10007857_57530</name>
</gene>
<evidence type="ECO:0000313" key="3">
    <source>
        <dbReference type="Proteomes" id="UP001156905"/>
    </source>
</evidence>
<evidence type="ECO:0000256" key="1">
    <source>
        <dbReference type="SAM" id="SignalP"/>
    </source>
</evidence>
<evidence type="ECO:0000313" key="2">
    <source>
        <dbReference type="EMBL" id="GLR89040.1"/>
    </source>
</evidence>
<dbReference type="Proteomes" id="UP001156905">
    <property type="component" value="Unassembled WGS sequence"/>
</dbReference>
<accession>A0ABQ6B5T5</accession>
<organism evidence="2 3">
    <name type="scientific">Bradyrhizobium iriomotense</name>
    <dbReference type="NCBI Taxonomy" id="441950"/>
    <lineage>
        <taxon>Bacteria</taxon>
        <taxon>Pseudomonadati</taxon>
        <taxon>Pseudomonadota</taxon>
        <taxon>Alphaproteobacteria</taxon>
        <taxon>Hyphomicrobiales</taxon>
        <taxon>Nitrobacteraceae</taxon>
        <taxon>Bradyrhizobium</taxon>
    </lineage>
</organism>
<keyword evidence="1" id="KW-0732">Signal</keyword>
<comment type="caution">
    <text evidence="2">The sequence shown here is derived from an EMBL/GenBank/DDBJ whole genome shotgun (WGS) entry which is preliminary data.</text>
</comment>
<proteinExistence type="predicted"/>
<protein>
    <submittedName>
        <fullName evidence="2">Uncharacterized protein</fullName>
    </submittedName>
</protein>
<dbReference type="EMBL" id="BSOW01000023">
    <property type="protein sequence ID" value="GLR89040.1"/>
    <property type="molecule type" value="Genomic_DNA"/>
</dbReference>
<reference evidence="3" key="1">
    <citation type="journal article" date="2019" name="Int. J. Syst. Evol. Microbiol.">
        <title>The Global Catalogue of Microorganisms (GCM) 10K type strain sequencing project: providing services to taxonomists for standard genome sequencing and annotation.</title>
        <authorList>
            <consortium name="The Broad Institute Genomics Platform"/>
            <consortium name="The Broad Institute Genome Sequencing Center for Infectious Disease"/>
            <person name="Wu L."/>
            <person name="Ma J."/>
        </authorList>
    </citation>
    <scope>NUCLEOTIDE SEQUENCE [LARGE SCALE GENOMIC DNA]</scope>
    <source>
        <strain evidence="3">NBRC 102520</strain>
    </source>
</reference>
<feature type="chain" id="PRO_5045791857" evidence="1">
    <location>
        <begin position="25"/>
        <end position="235"/>
    </location>
</feature>
<name>A0ABQ6B5T5_9BRAD</name>
<keyword evidence="3" id="KW-1185">Reference proteome</keyword>
<feature type="signal peptide" evidence="1">
    <location>
        <begin position="1"/>
        <end position="24"/>
    </location>
</feature>
<sequence length="235" mass="26437">MNGRMSWISLFVASSIGVFSAAAAAQPAAPPAGYKIDENYTKTSPDGTTTVEQYLNKDTDDWKWQFWARRQGTFTLLDPEPAGYPADFIFTQDLKWIVRLQKTGSGELSLYLYRLAQDGYVPASNKPLGDLAWAYLKTRPDWRKVRKEPEYHISANLVRGIEENYRWLGADWPANRYILISLSGDADVKGRKPMQTSVVHGWSCRYDLQTGKFDVPALLSDHNAKAVVLLSPGVD</sequence>